<evidence type="ECO:0008006" key="3">
    <source>
        <dbReference type="Google" id="ProtNLM"/>
    </source>
</evidence>
<keyword evidence="2" id="KW-1185">Reference proteome</keyword>
<dbReference type="OrthoDB" id="5912264at2759"/>
<dbReference type="AlphaFoldDB" id="A0A0B1TFE4"/>
<reference evidence="1 2" key="1">
    <citation type="submission" date="2014-03" db="EMBL/GenBank/DDBJ databases">
        <title>Draft genome of the hookworm Oesophagostomum dentatum.</title>
        <authorList>
            <person name="Mitreva M."/>
        </authorList>
    </citation>
    <scope>NUCLEOTIDE SEQUENCE [LARGE SCALE GENOMIC DNA]</scope>
    <source>
        <strain evidence="1 2">OD-Hann</strain>
    </source>
</reference>
<dbReference type="Proteomes" id="UP000053660">
    <property type="component" value="Unassembled WGS sequence"/>
</dbReference>
<dbReference type="Gene3D" id="2.10.25.10">
    <property type="entry name" value="Laminin"/>
    <property type="match status" value="1"/>
</dbReference>
<sequence>MRYPPACRCKKGFFRTSEGKCTDDCSKEKCSVENMVRVTCGVPFYCQPDCSRPNWDDVLKTTEQCQKKTCIPHACECKPGFVLKEQYYMYPTCIPEEECKNTINKTAVFF</sequence>
<gene>
    <name evidence="1" type="ORF">OESDEN_05240</name>
</gene>
<proteinExistence type="predicted"/>
<evidence type="ECO:0000313" key="2">
    <source>
        <dbReference type="Proteomes" id="UP000053660"/>
    </source>
</evidence>
<organism evidence="1 2">
    <name type="scientific">Oesophagostomum dentatum</name>
    <name type="common">Nodular worm</name>
    <dbReference type="NCBI Taxonomy" id="61180"/>
    <lineage>
        <taxon>Eukaryota</taxon>
        <taxon>Metazoa</taxon>
        <taxon>Ecdysozoa</taxon>
        <taxon>Nematoda</taxon>
        <taxon>Chromadorea</taxon>
        <taxon>Rhabditida</taxon>
        <taxon>Rhabditina</taxon>
        <taxon>Rhabditomorpha</taxon>
        <taxon>Strongyloidea</taxon>
        <taxon>Strongylidae</taxon>
        <taxon>Oesophagostomum</taxon>
    </lineage>
</organism>
<protein>
    <recommendedName>
        <fullName evidence="3">TIL domain-containing protein</fullName>
    </recommendedName>
</protein>
<dbReference type="EMBL" id="KN550185">
    <property type="protein sequence ID" value="KHJ94831.1"/>
    <property type="molecule type" value="Genomic_DNA"/>
</dbReference>
<evidence type="ECO:0000313" key="1">
    <source>
        <dbReference type="EMBL" id="KHJ94831.1"/>
    </source>
</evidence>
<name>A0A0B1TFE4_OESDE</name>
<accession>A0A0B1TFE4</accession>